<evidence type="ECO:0000259" key="2">
    <source>
        <dbReference type="Pfam" id="PF03374"/>
    </source>
</evidence>
<accession>A0A062I1A4</accession>
<gene>
    <name evidence="3" type="ORF">J596_3872</name>
</gene>
<reference evidence="3 4" key="1">
    <citation type="submission" date="2014-04" db="EMBL/GenBank/DDBJ databases">
        <title>Comparative genomics and transcriptomics to identify genetic mechanisms underlying the emergence of carbapenem resistant Acinetobacter baumannii (CRAb).</title>
        <authorList>
            <person name="Harris A.D."/>
            <person name="Johnson K.J."/>
            <person name="George J."/>
            <person name="Nadendla S."/>
            <person name="Daugherty S.C."/>
            <person name="Parankush S."/>
            <person name="Sadzewicz L."/>
            <person name="Tallon L."/>
            <person name="Sengamalay N."/>
            <person name="Hazen T.H."/>
            <person name="Rasko D.A."/>
        </authorList>
    </citation>
    <scope>NUCLEOTIDE SEQUENCE [LARGE SCALE GENOMIC DNA]</scope>
    <source>
        <strain evidence="3 4">21072</strain>
    </source>
</reference>
<dbReference type="Proteomes" id="UP000027327">
    <property type="component" value="Unassembled WGS sequence"/>
</dbReference>
<comment type="caution">
    <text evidence="3">The sequence shown here is derived from an EMBL/GenBank/DDBJ whole genome shotgun (WGS) entry which is preliminary data.</text>
</comment>
<proteinExistence type="predicted"/>
<dbReference type="InterPro" id="IPR005039">
    <property type="entry name" value="Ant_C"/>
</dbReference>
<evidence type="ECO:0000313" key="4">
    <source>
        <dbReference type="Proteomes" id="UP000027327"/>
    </source>
</evidence>
<sequence>MNQLVNPSILKMTSLEISELVQSEHRNVKVSIERLIQKGVIRNTPMTNFERINNLGFTSKVGVYVFEGEQGKRDSIIVVAQLCPEFTAQLVDRWQELEYKVKDDVVVDISNPHALRRALLDYTEQVIHLENQKQSLERTIDTITQTPAGVKFQQACKILNIKREVLANWLRKHGWDRKLNGVRASTYYSQERGYCETKYEEVARIRPNGDPYTFTKIEFFILPKGMNVLAKHFGKGA</sequence>
<dbReference type="AlphaFoldDB" id="A0A062I1A4"/>
<dbReference type="Pfam" id="PF03374">
    <property type="entry name" value="ANT"/>
    <property type="match status" value="1"/>
</dbReference>
<keyword evidence="1" id="KW-0175">Coiled coil</keyword>
<dbReference type="PATRIC" id="fig|1310697.3.peg.3665"/>
<feature type="domain" description="Antirepressor protein C-terminal" evidence="2">
    <location>
        <begin position="139"/>
        <end position="233"/>
    </location>
</feature>
<name>A0A062I1A4_ACIBA</name>
<protein>
    <submittedName>
        <fullName evidence="3">Phage antirepressor KilAC domain protein</fullName>
    </submittedName>
</protein>
<organism evidence="3 4">
    <name type="scientific">Acinetobacter baumannii 21072</name>
    <dbReference type="NCBI Taxonomy" id="1310697"/>
    <lineage>
        <taxon>Bacteria</taxon>
        <taxon>Pseudomonadati</taxon>
        <taxon>Pseudomonadota</taxon>
        <taxon>Gammaproteobacteria</taxon>
        <taxon>Moraxellales</taxon>
        <taxon>Moraxellaceae</taxon>
        <taxon>Acinetobacter</taxon>
        <taxon>Acinetobacter calcoaceticus/baumannii complex</taxon>
    </lineage>
</organism>
<dbReference type="EMBL" id="JMOD01000123">
    <property type="protein sequence ID" value="KCY13575.1"/>
    <property type="molecule type" value="Genomic_DNA"/>
</dbReference>
<dbReference type="RefSeq" id="WP_032037852.1">
    <property type="nucleotide sequence ID" value="NZ_JMOD01000123.1"/>
</dbReference>
<dbReference type="GO" id="GO:0003677">
    <property type="term" value="F:DNA binding"/>
    <property type="evidence" value="ECO:0007669"/>
    <property type="project" value="InterPro"/>
</dbReference>
<feature type="coiled-coil region" evidence="1">
    <location>
        <begin position="119"/>
        <end position="146"/>
    </location>
</feature>
<evidence type="ECO:0000313" key="3">
    <source>
        <dbReference type="EMBL" id="KCY13575.1"/>
    </source>
</evidence>
<evidence type="ECO:0000256" key="1">
    <source>
        <dbReference type="SAM" id="Coils"/>
    </source>
</evidence>